<gene>
    <name evidence="2" type="ORF">DKZ23_05210</name>
    <name evidence="1" type="ORF">DKZ23_06330</name>
</gene>
<dbReference type="AlphaFoldDB" id="A0A317GHZ6"/>
<dbReference type="EMBL" id="QGHS01000051">
    <property type="protein sequence ID" value="PWT47040.1"/>
    <property type="molecule type" value="Genomic_DNA"/>
</dbReference>
<dbReference type="EMBL" id="QGHS01000067">
    <property type="protein sequence ID" value="PWT46396.1"/>
    <property type="molecule type" value="Genomic_DNA"/>
</dbReference>
<accession>A0A317GHZ6</accession>
<evidence type="ECO:0000313" key="3">
    <source>
        <dbReference type="Proteomes" id="UP000245866"/>
    </source>
</evidence>
<evidence type="ECO:0000313" key="1">
    <source>
        <dbReference type="EMBL" id="PWT46396.1"/>
    </source>
</evidence>
<dbReference type="Proteomes" id="UP000245866">
    <property type="component" value="Unassembled WGS sequence"/>
</dbReference>
<name>A0A317GHZ6_LIMRT</name>
<reference evidence="1 3" key="1">
    <citation type="journal article" date="2018" name="Front. Microbiol.">
        <title>Comparative Genomics of the Herbivore Gut Symbiont Lactobacillus reuteri Reveals Genetic Diversity and Lifestyle Adaptation.</title>
        <authorList>
            <person name="Zhao J."/>
        </authorList>
    </citation>
    <scope>NUCLEOTIDE SEQUENCE [LARGE SCALE GENOMIC DNA]</scope>
    <source>
        <strain evidence="1 3">LR12</strain>
    </source>
</reference>
<proteinExistence type="predicted"/>
<evidence type="ECO:0000313" key="2">
    <source>
        <dbReference type="EMBL" id="PWT47040.1"/>
    </source>
</evidence>
<organism evidence="1 3">
    <name type="scientific">Limosilactobacillus reuteri</name>
    <name type="common">Lactobacillus reuteri</name>
    <dbReference type="NCBI Taxonomy" id="1598"/>
    <lineage>
        <taxon>Bacteria</taxon>
        <taxon>Bacillati</taxon>
        <taxon>Bacillota</taxon>
        <taxon>Bacilli</taxon>
        <taxon>Lactobacillales</taxon>
        <taxon>Lactobacillaceae</taxon>
        <taxon>Limosilactobacillus</taxon>
    </lineage>
</organism>
<protein>
    <submittedName>
        <fullName evidence="1">Uncharacterized protein</fullName>
    </submittedName>
</protein>
<sequence>MIFDRQVTFYDTGKEHYDPKQYKYVGGEEELVTLPANVTDVGVEKSAQIFGDYKHRALAIRTVYEPPKQWGYLKLDGDSRKYVLNTYRKPLKYFTLIVGETK</sequence>
<reference evidence="1" key="2">
    <citation type="submission" date="2018-05" db="EMBL/GenBank/DDBJ databases">
        <authorList>
            <person name="Lanie J.A."/>
            <person name="Ng W.-L."/>
            <person name="Kazmierczak K.M."/>
            <person name="Andrzejewski T.M."/>
            <person name="Davidsen T.M."/>
            <person name="Wayne K.J."/>
            <person name="Tettelin H."/>
            <person name="Glass J.I."/>
            <person name="Rusch D."/>
            <person name="Podicherti R."/>
            <person name="Tsui H.-C.T."/>
            <person name="Winkler M.E."/>
        </authorList>
    </citation>
    <scope>NUCLEOTIDE SEQUENCE</scope>
    <source>
        <strain evidence="1">LR12</strain>
    </source>
</reference>
<dbReference type="RefSeq" id="WP_134907394.1">
    <property type="nucleotide sequence ID" value="NZ_JAJAOX010000339.1"/>
</dbReference>
<comment type="caution">
    <text evidence="1">The sequence shown here is derived from an EMBL/GenBank/DDBJ whole genome shotgun (WGS) entry which is preliminary data.</text>
</comment>